<dbReference type="PANTHER" id="PTHR43085:SF1">
    <property type="entry name" value="PSEUDOURIDINE KINASE-RELATED"/>
    <property type="match status" value="1"/>
</dbReference>
<name>F2NQC2_MARHT</name>
<evidence type="ECO:0000259" key="6">
    <source>
        <dbReference type="Pfam" id="PF00294"/>
    </source>
</evidence>
<dbReference type="Gene3D" id="3.40.1190.20">
    <property type="match status" value="1"/>
</dbReference>
<dbReference type="InterPro" id="IPR002173">
    <property type="entry name" value="Carboh/pur_kinase_PfkB_CS"/>
</dbReference>
<evidence type="ECO:0000256" key="5">
    <source>
        <dbReference type="ARBA" id="ARBA00022840"/>
    </source>
</evidence>
<keyword evidence="8" id="KW-1185">Reference proteome</keyword>
<organism evidence="7 8">
    <name type="scientific">Marinithermus hydrothermalis (strain DSM 14884 / JCM 11576 / T1)</name>
    <dbReference type="NCBI Taxonomy" id="869210"/>
    <lineage>
        <taxon>Bacteria</taxon>
        <taxon>Thermotogati</taxon>
        <taxon>Deinococcota</taxon>
        <taxon>Deinococci</taxon>
        <taxon>Thermales</taxon>
        <taxon>Thermaceae</taxon>
        <taxon>Marinithermus</taxon>
    </lineage>
</organism>
<gene>
    <name evidence="7" type="ordered locus">Marky_0903</name>
</gene>
<dbReference type="Proteomes" id="UP000007030">
    <property type="component" value="Chromosome"/>
</dbReference>
<keyword evidence="3" id="KW-0547">Nucleotide-binding</keyword>
<sequence length="298" mass="31589">MILAAGEALMDLVPQGAAYLPRPGGAPLNVAVTLGRLGVRAGFLGGLARDAFGRRIQQHLEASRVDLGYAVKTDQPTPLAFVTLEDGEPRYAFYLEGTALMLERLPRLGPEVHAVVLGGLALAWEPVQAVFAGLLEAGRFVALDPNVRPAAIRDPARYRERFAAWVPRVDLLKVSAADLAWFFPNTPPQAAARRLQEAGARVVVLTLGARGAVAFLPEGEVRVAAPRVKVVDPVGAGDAFLGGLLAFWDQAGLLDRPFAPGVEATREALAFAARVAALTCTRPGADPPWGSALEHFSP</sequence>
<dbReference type="HOGENOM" id="CLU_027634_6_2_0"/>
<protein>
    <submittedName>
        <fullName evidence="7">Fructokinase</fullName>
        <ecNumber evidence="7">2.7.1.4</ecNumber>
    </submittedName>
</protein>
<evidence type="ECO:0000313" key="7">
    <source>
        <dbReference type="EMBL" id="AEB11649.1"/>
    </source>
</evidence>
<dbReference type="RefSeq" id="WP_013703699.1">
    <property type="nucleotide sequence ID" value="NC_015387.1"/>
</dbReference>
<dbReference type="InterPro" id="IPR029056">
    <property type="entry name" value="Ribokinase-like"/>
</dbReference>
<reference evidence="7 8" key="1">
    <citation type="journal article" date="2012" name="Stand. Genomic Sci.">
        <title>Complete genome sequence of the aerobic, heterotroph Marinithermus hydrothermalis type strain (T1(T)) from a deep-sea hydrothermal vent chimney.</title>
        <authorList>
            <person name="Copeland A."/>
            <person name="Gu W."/>
            <person name="Yasawong M."/>
            <person name="Lapidus A."/>
            <person name="Lucas S."/>
            <person name="Deshpande S."/>
            <person name="Pagani I."/>
            <person name="Tapia R."/>
            <person name="Cheng J.F."/>
            <person name="Goodwin L.A."/>
            <person name="Pitluck S."/>
            <person name="Liolios K."/>
            <person name="Ivanova N."/>
            <person name="Mavromatis K."/>
            <person name="Mikhailova N."/>
            <person name="Pati A."/>
            <person name="Chen A."/>
            <person name="Palaniappan K."/>
            <person name="Land M."/>
            <person name="Pan C."/>
            <person name="Brambilla E.M."/>
            <person name="Rohde M."/>
            <person name="Tindall B.J."/>
            <person name="Sikorski J."/>
            <person name="Goker M."/>
            <person name="Detter J.C."/>
            <person name="Bristow J."/>
            <person name="Eisen J.A."/>
            <person name="Markowitz V."/>
            <person name="Hugenholtz P."/>
            <person name="Kyrpides N.C."/>
            <person name="Klenk H.P."/>
            <person name="Woyke T."/>
        </authorList>
    </citation>
    <scope>NUCLEOTIDE SEQUENCE [LARGE SCALE GENOMIC DNA]</scope>
    <source>
        <strain evidence="8">DSM 14884 / JCM 11576 / T1</strain>
    </source>
</reference>
<dbReference type="OrthoDB" id="9813569at2"/>
<dbReference type="EMBL" id="CP002630">
    <property type="protein sequence ID" value="AEB11649.1"/>
    <property type="molecule type" value="Genomic_DNA"/>
</dbReference>
<dbReference type="EC" id="2.7.1.4" evidence="7"/>
<dbReference type="KEGG" id="mhd:Marky_0903"/>
<evidence type="ECO:0000313" key="8">
    <source>
        <dbReference type="Proteomes" id="UP000007030"/>
    </source>
</evidence>
<keyword evidence="4" id="KW-0418">Kinase</keyword>
<dbReference type="PANTHER" id="PTHR43085">
    <property type="entry name" value="HEXOKINASE FAMILY MEMBER"/>
    <property type="match status" value="1"/>
</dbReference>
<dbReference type="AlphaFoldDB" id="F2NQC2"/>
<dbReference type="eggNOG" id="COG0524">
    <property type="taxonomic scope" value="Bacteria"/>
</dbReference>
<keyword evidence="2 7" id="KW-0808">Transferase</keyword>
<feature type="domain" description="Carbohydrate kinase PfkB" evidence="6">
    <location>
        <begin position="20"/>
        <end position="287"/>
    </location>
</feature>
<dbReference type="Pfam" id="PF00294">
    <property type="entry name" value="PfkB"/>
    <property type="match status" value="1"/>
</dbReference>
<proteinExistence type="inferred from homology"/>
<dbReference type="GO" id="GO:0008865">
    <property type="term" value="F:fructokinase activity"/>
    <property type="evidence" value="ECO:0007669"/>
    <property type="project" value="UniProtKB-EC"/>
</dbReference>
<keyword evidence="5" id="KW-0067">ATP-binding</keyword>
<comment type="similarity">
    <text evidence="1">Belongs to the carbohydrate kinase PfkB family.</text>
</comment>
<evidence type="ECO:0000256" key="1">
    <source>
        <dbReference type="ARBA" id="ARBA00010688"/>
    </source>
</evidence>
<dbReference type="PROSITE" id="PS00584">
    <property type="entry name" value="PFKB_KINASES_2"/>
    <property type="match status" value="1"/>
</dbReference>
<dbReference type="InterPro" id="IPR050306">
    <property type="entry name" value="PfkB_Carbo_kinase"/>
</dbReference>
<accession>F2NQC2</accession>
<dbReference type="InterPro" id="IPR011611">
    <property type="entry name" value="PfkB_dom"/>
</dbReference>
<dbReference type="STRING" id="869210.Marky_0903"/>
<dbReference type="CDD" id="cd01167">
    <property type="entry name" value="bac_FRK"/>
    <property type="match status" value="1"/>
</dbReference>
<dbReference type="GO" id="GO:0005524">
    <property type="term" value="F:ATP binding"/>
    <property type="evidence" value="ECO:0007669"/>
    <property type="project" value="UniProtKB-KW"/>
</dbReference>
<evidence type="ECO:0000256" key="3">
    <source>
        <dbReference type="ARBA" id="ARBA00022741"/>
    </source>
</evidence>
<dbReference type="SUPFAM" id="SSF53613">
    <property type="entry name" value="Ribokinase-like"/>
    <property type="match status" value="1"/>
</dbReference>
<evidence type="ECO:0000256" key="4">
    <source>
        <dbReference type="ARBA" id="ARBA00022777"/>
    </source>
</evidence>
<evidence type="ECO:0000256" key="2">
    <source>
        <dbReference type="ARBA" id="ARBA00022679"/>
    </source>
</evidence>